<dbReference type="AlphaFoldDB" id="A0A545AUS0"/>
<feature type="transmembrane region" description="Helical" evidence="1">
    <location>
        <begin position="70"/>
        <end position="87"/>
    </location>
</feature>
<keyword evidence="1" id="KW-0472">Membrane</keyword>
<dbReference type="RefSeq" id="WP_142705326.1">
    <property type="nucleotide sequence ID" value="NZ_VIRS01000009.1"/>
</dbReference>
<comment type="caution">
    <text evidence="2">The sequence shown here is derived from an EMBL/GenBank/DDBJ whole genome shotgun (WGS) entry which is preliminary data.</text>
</comment>
<gene>
    <name evidence="2" type="ORF">FL583_15495</name>
</gene>
<reference evidence="2 3" key="1">
    <citation type="submission" date="2019-07" db="EMBL/GenBank/DDBJ databases">
        <title>Cryptosporangium phraense sp. nov., isolated from plant litter.</title>
        <authorList>
            <person name="Suriyachadkun C."/>
        </authorList>
    </citation>
    <scope>NUCLEOTIDE SEQUENCE [LARGE SCALE GENOMIC DNA]</scope>
    <source>
        <strain evidence="2 3">A-T 5661</strain>
    </source>
</reference>
<evidence type="ECO:0000313" key="3">
    <source>
        <dbReference type="Proteomes" id="UP000317982"/>
    </source>
</evidence>
<sequence>MTVVRHEPSTAVVPVATPTAPVRLLDVAVRPLAAVPEILRRPSNWPAAVVGLAALTVLVGTGLVAALHSWWALLTAVLFLYLAVSAIRTTA</sequence>
<organism evidence="2 3">
    <name type="scientific">Cryptosporangium phraense</name>
    <dbReference type="NCBI Taxonomy" id="2593070"/>
    <lineage>
        <taxon>Bacteria</taxon>
        <taxon>Bacillati</taxon>
        <taxon>Actinomycetota</taxon>
        <taxon>Actinomycetes</taxon>
        <taxon>Cryptosporangiales</taxon>
        <taxon>Cryptosporangiaceae</taxon>
        <taxon>Cryptosporangium</taxon>
    </lineage>
</organism>
<keyword evidence="1" id="KW-1133">Transmembrane helix</keyword>
<accession>A0A545AUS0</accession>
<evidence type="ECO:0000256" key="1">
    <source>
        <dbReference type="SAM" id="Phobius"/>
    </source>
</evidence>
<dbReference type="EMBL" id="VIRS01000009">
    <property type="protein sequence ID" value="TQS44335.1"/>
    <property type="molecule type" value="Genomic_DNA"/>
</dbReference>
<keyword evidence="1" id="KW-0812">Transmembrane</keyword>
<evidence type="ECO:0000313" key="2">
    <source>
        <dbReference type="EMBL" id="TQS44335.1"/>
    </source>
</evidence>
<name>A0A545AUS0_9ACTN</name>
<feature type="transmembrane region" description="Helical" evidence="1">
    <location>
        <begin position="45"/>
        <end position="64"/>
    </location>
</feature>
<dbReference type="InParanoid" id="A0A545AUS0"/>
<proteinExistence type="predicted"/>
<keyword evidence="3" id="KW-1185">Reference proteome</keyword>
<protein>
    <submittedName>
        <fullName evidence="2">Uncharacterized protein</fullName>
    </submittedName>
</protein>
<dbReference type="Proteomes" id="UP000317982">
    <property type="component" value="Unassembled WGS sequence"/>
</dbReference>